<proteinExistence type="predicted"/>
<dbReference type="Proteomes" id="UP001159427">
    <property type="component" value="Unassembled WGS sequence"/>
</dbReference>
<sequence length="211" mass="24167">MEGRFDFSVCCHIKQYKVTTRTMAHGYFSKQKLAVSIQETPTDSNPKDPYLYYILRKIKETLTHDQQLFCWSDIALSVSDRTLRRRQHEFGMRVKGKKFSSPLAADLDAIITNICAVMPRQQGLVVQRVNVLHSLRRVDPVMSALRNALSKFTVFQFSTKCGDIPNTVEDSTTTGSSSCNRERLKKKVRAGHHGFLTKIMEEADECSHEKY</sequence>
<evidence type="ECO:0000313" key="2">
    <source>
        <dbReference type="Proteomes" id="UP001159427"/>
    </source>
</evidence>
<reference evidence="1 2" key="1">
    <citation type="submission" date="2022-05" db="EMBL/GenBank/DDBJ databases">
        <authorList>
            <consortium name="Genoscope - CEA"/>
            <person name="William W."/>
        </authorList>
    </citation>
    <scope>NUCLEOTIDE SEQUENCE [LARGE SCALE GENOMIC DNA]</scope>
</reference>
<protein>
    <submittedName>
        <fullName evidence="1">Uncharacterized protein</fullName>
    </submittedName>
</protein>
<keyword evidence="2" id="KW-1185">Reference proteome</keyword>
<organism evidence="1 2">
    <name type="scientific">Porites evermanni</name>
    <dbReference type="NCBI Taxonomy" id="104178"/>
    <lineage>
        <taxon>Eukaryota</taxon>
        <taxon>Metazoa</taxon>
        <taxon>Cnidaria</taxon>
        <taxon>Anthozoa</taxon>
        <taxon>Hexacorallia</taxon>
        <taxon>Scleractinia</taxon>
        <taxon>Fungiina</taxon>
        <taxon>Poritidae</taxon>
        <taxon>Porites</taxon>
    </lineage>
</organism>
<comment type="caution">
    <text evidence="1">The sequence shown here is derived from an EMBL/GenBank/DDBJ whole genome shotgun (WGS) entry which is preliminary data.</text>
</comment>
<name>A0ABN8RZJ7_9CNID</name>
<gene>
    <name evidence="1" type="ORF">PEVE_00015189</name>
</gene>
<accession>A0ABN8RZJ7</accession>
<evidence type="ECO:0000313" key="1">
    <source>
        <dbReference type="EMBL" id="CAH3183989.1"/>
    </source>
</evidence>
<dbReference type="EMBL" id="CALNXI010002164">
    <property type="protein sequence ID" value="CAH3183989.1"/>
    <property type="molecule type" value="Genomic_DNA"/>
</dbReference>